<dbReference type="HOGENOM" id="CLU_081801_0_0_11"/>
<proteinExistence type="predicted"/>
<name>C7N725_SLAHD</name>
<accession>C7N725</accession>
<dbReference type="eggNOG" id="ENOG5031UA9">
    <property type="taxonomic scope" value="Bacteria"/>
</dbReference>
<organism evidence="1 2">
    <name type="scientific">Slackia heliotrinireducens (strain ATCC 29202 / DSM 20476 / NCTC 11029 / RHS 1)</name>
    <name type="common">Peptococcus heliotrinreducens</name>
    <dbReference type="NCBI Taxonomy" id="471855"/>
    <lineage>
        <taxon>Bacteria</taxon>
        <taxon>Bacillati</taxon>
        <taxon>Actinomycetota</taxon>
        <taxon>Coriobacteriia</taxon>
        <taxon>Eggerthellales</taxon>
        <taxon>Eggerthellaceae</taxon>
        <taxon>Slackia</taxon>
    </lineage>
</organism>
<evidence type="ECO:0000313" key="1">
    <source>
        <dbReference type="EMBL" id="ACV22710.1"/>
    </source>
</evidence>
<dbReference type="AlphaFoldDB" id="C7N725"/>
<gene>
    <name evidence="1" type="ordered locus">Shel_16910</name>
</gene>
<dbReference type="RefSeq" id="WP_012798812.1">
    <property type="nucleotide sequence ID" value="NC_013165.1"/>
</dbReference>
<dbReference type="KEGG" id="shi:Shel_16910"/>
<sequence length="273" mass="30825">MDDFATSSRVFEDDNDAFDFNPLEDFAFDDIDDDDDIVSGILDDGPYSIPNADNKPKFKSVSFDNAETPEERIETLFNQMPTQDDLLLGILDASQTPIFTDDLEQKVEELKQHHHSVYSPMSYCRLLERAGAIEQTNNEGLPLKEVEVEPDKVVVEGVEYWKVAAAPDVYWTATPAGLAHFQAYQPMELLRQMVQNEPQYEEIFRMVLSATAADGGESVKNIDDLVSDDPILQSPRRYAMYFIDKLERAGGIQWRGAWVAIQAGKDFLAELNA</sequence>
<evidence type="ECO:0000313" key="2">
    <source>
        <dbReference type="Proteomes" id="UP000002026"/>
    </source>
</evidence>
<reference evidence="1 2" key="1">
    <citation type="journal article" date="2009" name="Stand. Genomic Sci.">
        <title>Complete genome sequence of Slackia heliotrinireducens type strain (RHS 1).</title>
        <authorList>
            <person name="Pukall R."/>
            <person name="Lapidus A."/>
            <person name="Nolan M."/>
            <person name="Copeland A."/>
            <person name="Glavina Del Rio T."/>
            <person name="Lucas S."/>
            <person name="Chen F."/>
            <person name="Tice H."/>
            <person name="Cheng J.F."/>
            <person name="Chertkov O."/>
            <person name="Bruce D."/>
            <person name="Goodwin L."/>
            <person name="Kuske C."/>
            <person name="Brettin T."/>
            <person name="Detter J.C."/>
            <person name="Han C."/>
            <person name="Pitluck S."/>
            <person name="Pati A."/>
            <person name="Mavrommatis K."/>
            <person name="Ivanova N."/>
            <person name="Ovchinnikova G."/>
            <person name="Chen A."/>
            <person name="Palaniappan K."/>
            <person name="Schneider S."/>
            <person name="Rohde M."/>
            <person name="Chain P."/>
            <person name="D'haeseleer P."/>
            <person name="Goker M."/>
            <person name="Bristow J."/>
            <person name="Eisen J.A."/>
            <person name="Markowitz V."/>
            <person name="Kyrpides N.C."/>
            <person name="Klenk H.P."/>
            <person name="Hugenholtz P."/>
        </authorList>
    </citation>
    <scope>NUCLEOTIDE SEQUENCE [LARGE SCALE GENOMIC DNA]</scope>
    <source>
        <strain evidence="2">ATCC 29202 / DSM 20476 / NCTC 11029 / RHS 1</strain>
    </source>
</reference>
<dbReference type="STRING" id="471855.Shel_16910"/>
<dbReference type="Proteomes" id="UP000002026">
    <property type="component" value="Chromosome"/>
</dbReference>
<dbReference type="EMBL" id="CP001684">
    <property type="protein sequence ID" value="ACV22710.1"/>
    <property type="molecule type" value="Genomic_DNA"/>
</dbReference>
<keyword evidence="2" id="KW-1185">Reference proteome</keyword>
<protein>
    <submittedName>
        <fullName evidence="1">Uncharacterized protein</fullName>
    </submittedName>
</protein>